<dbReference type="RefSeq" id="WP_345918760.1">
    <property type="nucleotide sequence ID" value="NZ_JBDIVE010000002.1"/>
</dbReference>
<proteinExistence type="inferred from homology"/>
<dbReference type="NCBIfam" id="NF002542">
    <property type="entry name" value="PRK02101.1-3"/>
    <property type="match status" value="1"/>
</dbReference>
<evidence type="ECO:0000256" key="1">
    <source>
        <dbReference type="HAMAP-Rule" id="MF_00652"/>
    </source>
</evidence>
<sequence length="262" mass="29276">MLITISPAKSLDFESPLPAALSALPHTQPDFLDHSAALIDILRERSPAEISRLMDISDQLAVLNVTRYAEWSPPFSEANARRAALAFNGDVYEGLAAPTLSAEDLAWAQQHLRILSGLYGVLRPLDLMQAYRLEMGTRLANARGKDLYAFWGDTITEALNASLAEQNADIVLNLASEEYFKSVRPARLKARIVTPVFQEWKGGAYKIISFYAKRARGLMSRYVILNRIEDVEQLKAFDVEGYAFDAAASSADQWYFRRKVTA</sequence>
<dbReference type="Proteomes" id="UP001410394">
    <property type="component" value="Unassembled WGS sequence"/>
</dbReference>
<reference evidence="2 3" key="1">
    <citation type="journal article" date="2018" name="Int. J. Syst. Evol. Microbiol.">
        <title>Uliginosibacterium sediminicola sp. nov., isolated from freshwater sediment.</title>
        <authorList>
            <person name="Hwang W.M."/>
            <person name="Kim S.M."/>
            <person name="Kang K."/>
            <person name="Ahn T.Y."/>
        </authorList>
    </citation>
    <scope>NUCLEOTIDE SEQUENCE [LARGE SCALE GENOMIC DNA]</scope>
    <source>
        <strain evidence="2 3">M1-21</strain>
    </source>
</reference>
<gene>
    <name evidence="2" type="primary">yaaA</name>
    <name evidence="2" type="ORF">ABDB84_05855</name>
</gene>
<evidence type="ECO:0000313" key="2">
    <source>
        <dbReference type="EMBL" id="MEN3067997.1"/>
    </source>
</evidence>
<keyword evidence="3" id="KW-1185">Reference proteome</keyword>
<dbReference type="HAMAP" id="MF_00652">
    <property type="entry name" value="UPF0246"/>
    <property type="match status" value="1"/>
</dbReference>
<organism evidence="2 3">
    <name type="scientific">Uliginosibacterium sediminicola</name>
    <dbReference type="NCBI Taxonomy" id="2024550"/>
    <lineage>
        <taxon>Bacteria</taxon>
        <taxon>Pseudomonadati</taxon>
        <taxon>Pseudomonadota</taxon>
        <taxon>Betaproteobacteria</taxon>
        <taxon>Rhodocyclales</taxon>
        <taxon>Zoogloeaceae</taxon>
        <taxon>Uliginosibacterium</taxon>
    </lineage>
</organism>
<dbReference type="PANTHER" id="PTHR30283">
    <property type="entry name" value="PEROXIDE STRESS RESPONSE PROTEIN YAAA"/>
    <property type="match status" value="1"/>
</dbReference>
<dbReference type="EMBL" id="JBDIVE010000002">
    <property type="protein sequence ID" value="MEN3067997.1"/>
    <property type="molecule type" value="Genomic_DNA"/>
</dbReference>
<comment type="caution">
    <text evidence="2">The sequence shown here is derived from an EMBL/GenBank/DDBJ whole genome shotgun (WGS) entry which is preliminary data.</text>
</comment>
<protein>
    <recommendedName>
        <fullName evidence="1">UPF0246 protein ABDB84_05855</fullName>
    </recommendedName>
</protein>
<accession>A0ABU9YWC3</accession>
<name>A0ABU9YWC3_9RHOO</name>
<dbReference type="NCBIfam" id="NF002541">
    <property type="entry name" value="PRK02101.1-1"/>
    <property type="match status" value="1"/>
</dbReference>
<dbReference type="InterPro" id="IPR005583">
    <property type="entry name" value="YaaA"/>
</dbReference>
<evidence type="ECO:0000313" key="3">
    <source>
        <dbReference type="Proteomes" id="UP001410394"/>
    </source>
</evidence>
<comment type="similarity">
    <text evidence="1">Belongs to the UPF0246 family.</text>
</comment>
<dbReference type="PANTHER" id="PTHR30283:SF4">
    <property type="entry name" value="PEROXIDE STRESS RESISTANCE PROTEIN YAAA"/>
    <property type="match status" value="1"/>
</dbReference>
<dbReference type="Pfam" id="PF03883">
    <property type="entry name" value="H2O2_YaaD"/>
    <property type="match status" value="1"/>
</dbReference>